<dbReference type="Pfam" id="PF00126">
    <property type="entry name" value="HTH_1"/>
    <property type="match status" value="1"/>
</dbReference>
<keyword evidence="7" id="KW-1185">Reference proteome</keyword>
<proteinExistence type="inferred from homology"/>
<dbReference type="InterPro" id="IPR005119">
    <property type="entry name" value="LysR_subst-bd"/>
</dbReference>
<dbReference type="PANTHER" id="PTHR30346">
    <property type="entry name" value="TRANSCRIPTIONAL DUAL REGULATOR HCAR-RELATED"/>
    <property type="match status" value="1"/>
</dbReference>
<keyword evidence="2" id="KW-0805">Transcription regulation</keyword>
<dbReference type="Pfam" id="PF03466">
    <property type="entry name" value="LysR_substrate"/>
    <property type="match status" value="1"/>
</dbReference>
<keyword evidence="4" id="KW-0804">Transcription</keyword>
<reference evidence="6 7" key="1">
    <citation type="submission" date="2019-03" db="EMBL/GenBank/DDBJ databases">
        <title>Genomic Encyclopedia of Archaeal and Bacterial Type Strains, Phase II (KMG-II): from individual species to whole genera.</title>
        <authorList>
            <person name="Goeker M."/>
        </authorList>
    </citation>
    <scope>NUCLEOTIDE SEQUENCE [LARGE SCALE GENOMIC DNA]</scope>
    <source>
        <strain evidence="6 7">DSM 24782</strain>
    </source>
</reference>
<evidence type="ECO:0000313" key="7">
    <source>
        <dbReference type="Proteomes" id="UP000295344"/>
    </source>
</evidence>
<dbReference type="GO" id="GO:0003700">
    <property type="term" value="F:DNA-binding transcription factor activity"/>
    <property type="evidence" value="ECO:0007669"/>
    <property type="project" value="InterPro"/>
</dbReference>
<dbReference type="PANTHER" id="PTHR30346:SF29">
    <property type="entry name" value="LYSR SUBSTRATE-BINDING"/>
    <property type="match status" value="1"/>
</dbReference>
<dbReference type="AlphaFoldDB" id="A0A4R7FII7"/>
<dbReference type="GO" id="GO:0003677">
    <property type="term" value="F:DNA binding"/>
    <property type="evidence" value="ECO:0007669"/>
    <property type="project" value="UniProtKB-KW"/>
</dbReference>
<sequence length="311" mass="33531">MQFCFTIYTLLPMDIGRLEVLRELRLRGSVTAVARATHRTPSAVSQQLKTLEREVGAPLTEREGRGLVLTPAGDALAQAAADVVVAMARAEETWRSYLAGPEGRVDLATFPTAGRMFLPGLLLAARATPGLEVMAADVDPVHADFAAIVPDFDVVLAHSVGPAPSWDDRDLIQVHLVDEPLDVALPVGHPLADRDAVTPAEIAQEPWIGVPDDFPYERLHQEIERVAGTVLRIVQRFSDTRVTESLVAAGLGLAVLPRFTSGAEGSGVVLRPLAQLAPTRRIAALLRRETAERPSVRLVLDHLRSIAADLG</sequence>
<evidence type="ECO:0000256" key="2">
    <source>
        <dbReference type="ARBA" id="ARBA00023015"/>
    </source>
</evidence>
<dbReference type="SUPFAM" id="SSF46785">
    <property type="entry name" value="Winged helix' DNA-binding domain"/>
    <property type="match status" value="1"/>
</dbReference>
<gene>
    <name evidence="6" type="ORF">CLV52_3096</name>
</gene>
<comment type="caution">
    <text evidence="6">The sequence shown here is derived from an EMBL/GenBank/DDBJ whole genome shotgun (WGS) entry which is preliminary data.</text>
</comment>
<evidence type="ECO:0000256" key="3">
    <source>
        <dbReference type="ARBA" id="ARBA00023125"/>
    </source>
</evidence>
<dbReference type="Gene3D" id="3.40.190.10">
    <property type="entry name" value="Periplasmic binding protein-like II"/>
    <property type="match status" value="2"/>
</dbReference>
<dbReference type="Gene3D" id="1.10.10.10">
    <property type="entry name" value="Winged helix-like DNA-binding domain superfamily/Winged helix DNA-binding domain"/>
    <property type="match status" value="1"/>
</dbReference>
<dbReference type="InterPro" id="IPR036390">
    <property type="entry name" value="WH_DNA-bd_sf"/>
</dbReference>
<evidence type="ECO:0000259" key="5">
    <source>
        <dbReference type="PROSITE" id="PS50931"/>
    </source>
</evidence>
<dbReference type="InterPro" id="IPR000847">
    <property type="entry name" value="LysR_HTH_N"/>
</dbReference>
<dbReference type="GO" id="GO:0032993">
    <property type="term" value="C:protein-DNA complex"/>
    <property type="evidence" value="ECO:0007669"/>
    <property type="project" value="TreeGrafter"/>
</dbReference>
<accession>A0A4R7FII7</accession>
<dbReference type="SUPFAM" id="SSF53850">
    <property type="entry name" value="Periplasmic binding protein-like II"/>
    <property type="match status" value="1"/>
</dbReference>
<dbReference type="PROSITE" id="PS50931">
    <property type="entry name" value="HTH_LYSR"/>
    <property type="match status" value="1"/>
</dbReference>
<protein>
    <submittedName>
        <fullName evidence="6">DNA-binding transcriptional LysR family regulator</fullName>
    </submittedName>
</protein>
<evidence type="ECO:0000256" key="1">
    <source>
        <dbReference type="ARBA" id="ARBA00009437"/>
    </source>
</evidence>
<evidence type="ECO:0000256" key="4">
    <source>
        <dbReference type="ARBA" id="ARBA00023163"/>
    </source>
</evidence>
<dbReference type="InterPro" id="IPR036388">
    <property type="entry name" value="WH-like_DNA-bd_sf"/>
</dbReference>
<name>A0A4R7FII7_9MICO</name>
<dbReference type="Proteomes" id="UP000295344">
    <property type="component" value="Unassembled WGS sequence"/>
</dbReference>
<evidence type="ECO:0000313" key="6">
    <source>
        <dbReference type="EMBL" id="TDS75981.1"/>
    </source>
</evidence>
<keyword evidence="3 6" id="KW-0238">DNA-binding</keyword>
<feature type="domain" description="HTH lysR-type" evidence="5">
    <location>
        <begin position="13"/>
        <end position="70"/>
    </location>
</feature>
<comment type="similarity">
    <text evidence="1">Belongs to the LysR transcriptional regulatory family.</text>
</comment>
<dbReference type="EMBL" id="SOAM01000003">
    <property type="protein sequence ID" value="TDS75981.1"/>
    <property type="molecule type" value="Genomic_DNA"/>
</dbReference>
<organism evidence="6 7">
    <name type="scientific">Amnibacterium kyonggiense</name>
    <dbReference type="NCBI Taxonomy" id="595671"/>
    <lineage>
        <taxon>Bacteria</taxon>
        <taxon>Bacillati</taxon>
        <taxon>Actinomycetota</taxon>
        <taxon>Actinomycetes</taxon>
        <taxon>Micrococcales</taxon>
        <taxon>Microbacteriaceae</taxon>
        <taxon>Amnibacterium</taxon>
    </lineage>
</organism>